<evidence type="ECO:0000256" key="4">
    <source>
        <dbReference type="ARBA" id="ARBA00022989"/>
    </source>
</evidence>
<organism evidence="7 8">
    <name type="scientific">Rhodopseudomonas julia</name>
    <dbReference type="NCBI Taxonomy" id="200617"/>
    <lineage>
        <taxon>Bacteria</taxon>
        <taxon>Pseudomonadati</taxon>
        <taxon>Pseudomonadota</taxon>
        <taxon>Alphaproteobacteria</taxon>
        <taxon>Hyphomicrobiales</taxon>
        <taxon>Nitrobacteraceae</taxon>
        <taxon>Rhodopseudomonas</taxon>
    </lineage>
</organism>
<dbReference type="PANTHER" id="PTHR30238:SF4">
    <property type="entry name" value="SLL1022 PROTEIN"/>
    <property type="match status" value="1"/>
</dbReference>
<protein>
    <submittedName>
        <fullName evidence="7">YjbE family integral membrane protein</fullName>
    </submittedName>
</protein>
<keyword evidence="8" id="KW-1185">Reference proteome</keyword>
<gene>
    <name evidence="7" type="ORF">J2R99_002046</name>
</gene>
<proteinExistence type="inferred from homology"/>
<comment type="similarity">
    <text evidence="2">Belongs to the TerC family.</text>
</comment>
<sequence length="224" mass="23645">MWEGLLALLSIVWLDVVLSGDNALVIGLAASALPPQLRRPAILCGIGLAATIRILGAILFTYLLGIPGIVLAGGLLLLWVCWRLYRDVGEKGPTGAEMANAKTTENERQADGAGIMQALVSIAVADVSMSIDNVFAVASISRGNALLLVFGLVLSIALMALAASLIVKLLVRHRWISYVGLVFLVYVAGGMIWEGGIDLATAAHLPLADELSDFGDLVLLLHRP</sequence>
<evidence type="ECO:0000256" key="1">
    <source>
        <dbReference type="ARBA" id="ARBA00004141"/>
    </source>
</evidence>
<evidence type="ECO:0000313" key="7">
    <source>
        <dbReference type="EMBL" id="MDQ0326177.1"/>
    </source>
</evidence>
<keyword evidence="3 6" id="KW-0812">Transmembrane</keyword>
<dbReference type="NCBIfam" id="TIGR03717">
    <property type="entry name" value="R_switched_YjbE"/>
    <property type="match status" value="1"/>
</dbReference>
<dbReference type="RefSeq" id="WP_307154384.1">
    <property type="nucleotide sequence ID" value="NZ_JAUSUK010000002.1"/>
</dbReference>
<dbReference type="PANTHER" id="PTHR30238">
    <property type="entry name" value="MEMBRANE BOUND PREDICTED REDOX MODULATOR"/>
    <property type="match status" value="1"/>
</dbReference>
<dbReference type="Pfam" id="PF03741">
    <property type="entry name" value="TerC"/>
    <property type="match status" value="1"/>
</dbReference>
<evidence type="ECO:0000313" key="8">
    <source>
        <dbReference type="Proteomes" id="UP001230253"/>
    </source>
</evidence>
<dbReference type="Proteomes" id="UP001230253">
    <property type="component" value="Unassembled WGS sequence"/>
</dbReference>
<evidence type="ECO:0000256" key="2">
    <source>
        <dbReference type="ARBA" id="ARBA00007511"/>
    </source>
</evidence>
<comment type="subcellular location">
    <subcellularLocation>
        <location evidence="1">Membrane</location>
        <topology evidence="1">Multi-pass membrane protein</topology>
    </subcellularLocation>
</comment>
<dbReference type="InterPro" id="IPR005496">
    <property type="entry name" value="Integral_membrane_TerC"/>
</dbReference>
<reference evidence="7 8" key="1">
    <citation type="submission" date="2023-07" db="EMBL/GenBank/DDBJ databases">
        <title>Genomic Encyclopedia of Type Strains, Phase IV (KMG-IV): sequencing the most valuable type-strain genomes for metagenomic binning, comparative biology and taxonomic classification.</title>
        <authorList>
            <person name="Goeker M."/>
        </authorList>
    </citation>
    <scope>NUCLEOTIDE SEQUENCE [LARGE SCALE GENOMIC DNA]</scope>
    <source>
        <strain evidence="7 8">DSM 11549</strain>
    </source>
</reference>
<name>A0ABU0C7G5_9BRAD</name>
<evidence type="ECO:0000256" key="3">
    <source>
        <dbReference type="ARBA" id="ARBA00022692"/>
    </source>
</evidence>
<accession>A0ABU0C7G5</accession>
<feature type="transmembrane region" description="Helical" evidence="6">
    <location>
        <begin position="175"/>
        <end position="193"/>
    </location>
</feature>
<comment type="caution">
    <text evidence="7">The sequence shown here is derived from an EMBL/GenBank/DDBJ whole genome shotgun (WGS) entry which is preliminary data.</text>
</comment>
<evidence type="ECO:0000256" key="6">
    <source>
        <dbReference type="SAM" id="Phobius"/>
    </source>
</evidence>
<dbReference type="InterPro" id="IPR022301">
    <property type="entry name" value="Integral_membrane_YjbE"/>
</dbReference>
<keyword evidence="4 6" id="KW-1133">Transmembrane helix</keyword>
<evidence type="ECO:0000256" key="5">
    <source>
        <dbReference type="ARBA" id="ARBA00023136"/>
    </source>
</evidence>
<feature type="transmembrane region" description="Helical" evidence="6">
    <location>
        <begin position="66"/>
        <end position="85"/>
    </location>
</feature>
<feature type="transmembrane region" description="Helical" evidence="6">
    <location>
        <begin position="145"/>
        <end position="169"/>
    </location>
</feature>
<keyword evidence="5 6" id="KW-0472">Membrane</keyword>
<dbReference type="EMBL" id="JAUSUK010000002">
    <property type="protein sequence ID" value="MDQ0326177.1"/>
    <property type="molecule type" value="Genomic_DNA"/>
</dbReference>